<dbReference type="Gene3D" id="3.80.10.10">
    <property type="entry name" value="Ribonuclease Inhibitor"/>
    <property type="match status" value="1"/>
</dbReference>
<dbReference type="InterPro" id="IPR002182">
    <property type="entry name" value="NB-ARC"/>
</dbReference>
<dbReference type="InterPro" id="IPR036388">
    <property type="entry name" value="WH-like_DNA-bd_sf"/>
</dbReference>
<keyword evidence="7" id="KW-0677">Repeat</keyword>
<dbReference type="SUPFAM" id="SSF52058">
    <property type="entry name" value="L domain-like"/>
    <property type="match status" value="1"/>
</dbReference>
<dbReference type="FunFam" id="1.10.10.10:FF:000322">
    <property type="entry name" value="Probable disease resistance protein At1g63360"/>
    <property type="match status" value="1"/>
</dbReference>
<dbReference type="EMBL" id="JBEAFC010000014">
    <property type="protein sequence ID" value="KAL1532824.1"/>
    <property type="molecule type" value="Genomic_DNA"/>
</dbReference>
<name>A0ABD1FPH6_SALDI</name>
<comment type="similarity">
    <text evidence="3">Belongs to the disease resistance NB-LRR family.</text>
</comment>
<comment type="caution">
    <text evidence="13">The sequence shown here is derived from an EMBL/GenBank/DDBJ whole genome shotgun (WGS) entry which is preliminary data.</text>
</comment>
<dbReference type="InterPro" id="IPR044974">
    <property type="entry name" value="Disease_R_plants"/>
</dbReference>
<reference evidence="13 14" key="1">
    <citation type="submission" date="2024-06" db="EMBL/GenBank/DDBJ databases">
        <title>A chromosome level genome sequence of Diviner's sage (Salvia divinorum).</title>
        <authorList>
            <person name="Ford S.A."/>
            <person name="Ro D.-K."/>
            <person name="Ness R.W."/>
            <person name="Phillips M.A."/>
        </authorList>
    </citation>
    <scope>NUCLEOTIDE SEQUENCE [LARGE SCALE GENOMIC DNA]</scope>
    <source>
        <strain evidence="13">SAF-2024a</strain>
        <tissue evidence="13">Leaf</tissue>
    </source>
</reference>
<evidence type="ECO:0000256" key="5">
    <source>
        <dbReference type="ARBA" id="ARBA00022614"/>
    </source>
</evidence>
<dbReference type="GO" id="GO:0051607">
    <property type="term" value="P:defense response to virus"/>
    <property type="evidence" value="ECO:0007669"/>
    <property type="project" value="UniProtKB-ARBA"/>
</dbReference>
<comment type="function">
    <text evidence="1">Confers resistance to late blight (Phytophthora infestans) races carrying the avirulence gene Avr1. Resistance proteins guard the plant against pathogens that contain an appropriate avirulence protein via an indirect interaction with this avirulence protein. That triggers a defense system including the hypersensitive response, which restricts the pathogen growth.</text>
</comment>
<evidence type="ECO:0000259" key="12">
    <source>
        <dbReference type="Pfam" id="PF23559"/>
    </source>
</evidence>
<dbReference type="Gene3D" id="1.10.8.430">
    <property type="entry name" value="Helical domain of apoptotic protease-activating factors"/>
    <property type="match status" value="1"/>
</dbReference>
<keyword evidence="5" id="KW-0433">Leucine-rich repeat</keyword>
<evidence type="ECO:0000313" key="14">
    <source>
        <dbReference type="Proteomes" id="UP001567538"/>
    </source>
</evidence>
<feature type="domain" description="Disease resistance protein winged helix" evidence="12">
    <location>
        <begin position="284"/>
        <end position="354"/>
    </location>
</feature>
<keyword evidence="8" id="KW-0547">Nucleotide-binding</keyword>
<evidence type="ECO:0000256" key="4">
    <source>
        <dbReference type="ARBA" id="ARBA00022490"/>
    </source>
</evidence>
<dbReference type="SUPFAM" id="SSF52540">
    <property type="entry name" value="P-loop containing nucleoside triphosphate hydrolases"/>
    <property type="match status" value="1"/>
</dbReference>
<keyword evidence="10" id="KW-0067">ATP-binding</keyword>
<evidence type="ECO:0000256" key="6">
    <source>
        <dbReference type="ARBA" id="ARBA00022667"/>
    </source>
</evidence>
<organism evidence="13 14">
    <name type="scientific">Salvia divinorum</name>
    <name type="common">Maria pastora</name>
    <name type="synonym">Diviner's sage</name>
    <dbReference type="NCBI Taxonomy" id="28513"/>
    <lineage>
        <taxon>Eukaryota</taxon>
        <taxon>Viridiplantae</taxon>
        <taxon>Streptophyta</taxon>
        <taxon>Embryophyta</taxon>
        <taxon>Tracheophyta</taxon>
        <taxon>Spermatophyta</taxon>
        <taxon>Magnoliopsida</taxon>
        <taxon>eudicotyledons</taxon>
        <taxon>Gunneridae</taxon>
        <taxon>Pentapetalae</taxon>
        <taxon>asterids</taxon>
        <taxon>lamiids</taxon>
        <taxon>Lamiales</taxon>
        <taxon>Lamiaceae</taxon>
        <taxon>Nepetoideae</taxon>
        <taxon>Mentheae</taxon>
        <taxon>Salviinae</taxon>
        <taxon>Salvia</taxon>
        <taxon>Salvia subgen. Calosphace</taxon>
    </lineage>
</organism>
<dbReference type="Gene3D" id="1.10.10.10">
    <property type="entry name" value="Winged helix-like DNA-binding domain superfamily/Winged helix DNA-binding domain"/>
    <property type="match status" value="1"/>
</dbReference>
<protein>
    <submittedName>
        <fullName evidence="13">Late blight resistance protein R1B-14</fullName>
    </submittedName>
</protein>
<evidence type="ECO:0000313" key="13">
    <source>
        <dbReference type="EMBL" id="KAL1532824.1"/>
    </source>
</evidence>
<dbReference type="Proteomes" id="UP001567538">
    <property type="component" value="Unassembled WGS sequence"/>
</dbReference>
<feature type="domain" description="NB-ARC" evidence="11">
    <location>
        <begin position="25"/>
        <end position="192"/>
    </location>
</feature>
<dbReference type="Pfam" id="PF00931">
    <property type="entry name" value="NB-ARC"/>
    <property type="match status" value="1"/>
</dbReference>
<dbReference type="InterPro" id="IPR058922">
    <property type="entry name" value="WHD_DRP"/>
</dbReference>
<evidence type="ECO:0000256" key="2">
    <source>
        <dbReference type="ARBA" id="ARBA00004496"/>
    </source>
</evidence>
<dbReference type="AlphaFoldDB" id="A0ABD1FPH6"/>
<dbReference type="GO" id="GO:0005524">
    <property type="term" value="F:ATP binding"/>
    <property type="evidence" value="ECO:0007669"/>
    <property type="project" value="UniProtKB-KW"/>
</dbReference>
<dbReference type="FunFam" id="3.40.50.300:FF:001091">
    <property type="entry name" value="Probable disease resistance protein At1g61300"/>
    <property type="match status" value="1"/>
</dbReference>
<dbReference type="InterPro" id="IPR042197">
    <property type="entry name" value="Apaf_helical"/>
</dbReference>
<dbReference type="PANTHER" id="PTHR23155">
    <property type="entry name" value="DISEASE RESISTANCE PROTEIN RP"/>
    <property type="match status" value="1"/>
</dbReference>
<dbReference type="GO" id="GO:0005737">
    <property type="term" value="C:cytoplasm"/>
    <property type="evidence" value="ECO:0007669"/>
    <property type="project" value="UniProtKB-SubCell"/>
</dbReference>
<dbReference type="InterPro" id="IPR032675">
    <property type="entry name" value="LRR_dom_sf"/>
</dbReference>
<dbReference type="Gene3D" id="3.40.50.300">
    <property type="entry name" value="P-loop containing nucleotide triphosphate hydrolases"/>
    <property type="match status" value="1"/>
</dbReference>
<evidence type="ECO:0000256" key="8">
    <source>
        <dbReference type="ARBA" id="ARBA00022741"/>
    </source>
</evidence>
<dbReference type="InterPro" id="IPR027417">
    <property type="entry name" value="P-loop_NTPase"/>
</dbReference>
<keyword evidence="6" id="KW-0381">Hypersensitive response</keyword>
<dbReference type="PANTHER" id="PTHR23155:SF1152">
    <property type="entry name" value="AAA+ ATPASE DOMAIN-CONTAINING PROTEIN"/>
    <property type="match status" value="1"/>
</dbReference>
<evidence type="ECO:0000256" key="7">
    <source>
        <dbReference type="ARBA" id="ARBA00022737"/>
    </source>
</evidence>
<evidence type="ECO:0000259" key="11">
    <source>
        <dbReference type="Pfam" id="PF00931"/>
    </source>
</evidence>
<evidence type="ECO:0000256" key="3">
    <source>
        <dbReference type="ARBA" id="ARBA00008894"/>
    </source>
</evidence>
<gene>
    <name evidence="13" type="ORF">AAHA92_32790</name>
</gene>
<proteinExistence type="inferred from homology"/>
<accession>A0ABD1FPH6</accession>
<dbReference type="GO" id="GO:0009626">
    <property type="term" value="P:plant-type hypersensitive response"/>
    <property type="evidence" value="ECO:0007669"/>
    <property type="project" value="UniProtKB-KW"/>
</dbReference>
<evidence type="ECO:0000256" key="10">
    <source>
        <dbReference type="ARBA" id="ARBA00022840"/>
    </source>
</evidence>
<comment type="subcellular location">
    <subcellularLocation>
        <location evidence="2">Cytoplasm</location>
    </subcellularLocation>
</comment>
<dbReference type="PRINTS" id="PR00364">
    <property type="entry name" value="DISEASERSIST"/>
</dbReference>
<keyword evidence="14" id="KW-1185">Reference proteome</keyword>
<evidence type="ECO:0000256" key="1">
    <source>
        <dbReference type="ARBA" id="ARBA00002074"/>
    </source>
</evidence>
<evidence type="ECO:0000256" key="9">
    <source>
        <dbReference type="ARBA" id="ARBA00022821"/>
    </source>
</evidence>
<keyword evidence="4" id="KW-0963">Cytoplasm</keyword>
<sequence length="715" mass="81836">MRSSASPAPPSRLAPSGKIDAVGLEHDVEVIMNWLRRDAEELLFIPISGAGGIGKTTLARNVYHDPYFIDTYDIRAWVTVSQEYSFSDIFANLLVSMKKFVREDISSLSKEELPLKVHQTLMNRRYFIVIDDMWSTKAWDEIKPYFPNNNNTSRIILTTRLEDVAAYVVHPDKFHEMKHLEDDQSLSLLKKELCKGVCRLPMLETMENIATRIMKSCGGLPLAIVVTAGLLSEVSETEADWEQIAITSNLAINADEDQYTAILDLSYTNLPHHLRPCFLYMGAFPEDYDIRVSKLVKFWIAENLVQSTARKTPEEIAEEWLEDLVRRNLVLVTKRKSNGRIKSCGLHDLLRDLCLMRSLEDNFLLCFMGSFFLPEIFATQLRISISHSNILAHIDGSTIRTIICYSHSSVDSLEKFRLLRILDMLNSKVPAHVFELIDLRFLAFSYSTVNPASVSGLQNLQTLIIYPNNPSIVVPLPVEIWKMPWLRHLISPSLHLLLHPDGATPPSESLQTLSLATNFECNERMVKMIPNVRKLGICYSEEKLDVSYYLENLRWLNRLEKFKMEIRSSLPFSPQLNPVLPKSLRKLTLSGWRRTWEDLSIVGSLPNLHVLKLRNYACDGSSWKPSDEGFEQLEFLLIDESNLEEWLAESNHFPKLKSLVLKGCPSLSEIPEDIGYIPTLELIEVDGQNKSLVESAKSIQREQMENENYSIQIRY</sequence>
<dbReference type="Pfam" id="PF23559">
    <property type="entry name" value="WHD_DRP"/>
    <property type="match status" value="1"/>
</dbReference>
<keyword evidence="9" id="KW-0611">Plant defense</keyword>